<accession>A0A6A3GSV2</accession>
<name>A0A6A3GSV2_9STRA</name>
<reference evidence="1 2" key="1">
    <citation type="submission" date="2018-09" db="EMBL/GenBank/DDBJ databases">
        <title>Genomic investigation of the strawberry pathogen Phytophthora fragariae indicates pathogenicity is determined by transcriptional variation in three key races.</title>
        <authorList>
            <person name="Adams T.M."/>
            <person name="Armitage A.D."/>
            <person name="Sobczyk M.K."/>
            <person name="Bates H.J."/>
            <person name="Dunwell J.M."/>
            <person name="Nellist C.F."/>
            <person name="Harrison R.J."/>
        </authorList>
    </citation>
    <scope>NUCLEOTIDE SEQUENCE [LARGE SCALE GENOMIC DNA]</scope>
    <source>
        <strain evidence="1 2">SCRP245</strain>
    </source>
</reference>
<organism evidence="1 2">
    <name type="scientific">Phytophthora fragariae</name>
    <dbReference type="NCBI Taxonomy" id="53985"/>
    <lineage>
        <taxon>Eukaryota</taxon>
        <taxon>Sar</taxon>
        <taxon>Stramenopiles</taxon>
        <taxon>Oomycota</taxon>
        <taxon>Peronosporomycetes</taxon>
        <taxon>Peronosporales</taxon>
        <taxon>Peronosporaceae</taxon>
        <taxon>Phytophthora</taxon>
    </lineage>
</organism>
<dbReference type="AlphaFoldDB" id="A0A6A3GSV2"/>
<gene>
    <name evidence="1" type="ORF">PF011_g30220</name>
</gene>
<comment type="caution">
    <text evidence="1">The sequence shown here is derived from an EMBL/GenBank/DDBJ whole genome shotgun (WGS) entry which is preliminary data.</text>
</comment>
<proteinExistence type="predicted"/>
<evidence type="ECO:0000313" key="1">
    <source>
        <dbReference type="EMBL" id="KAE8960066.1"/>
    </source>
</evidence>
<evidence type="ECO:0000313" key="2">
    <source>
        <dbReference type="Proteomes" id="UP000460718"/>
    </source>
</evidence>
<dbReference type="Proteomes" id="UP000460718">
    <property type="component" value="Unassembled WGS sequence"/>
</dbReference>
<sequence length="104" mass="11768">MASSELPIYDQFTLEFYIYLAPAQRAMEGLRHATADRVRAAAAEITAIQEREGRRFGPIASHHLAVHVARQPEGAPIAVQMTTQRGRRSHWIVLLLRFQTSTTR</sequence>
<protein>
    <submittedName>
        <fullName evidence="1">Uncharacterized protein</fullName>
    </submittedName>
</protein>
<dbReference type="EMBL" id="QXFW01006121">
    <property type="protein sequence ID" value="KAE8960066.1"/>
    <property type="molecule type" value="Genomic_DNA"/>
</dbReference>